<protein>
    <submittedName>
        <fullName evidence="1">Protein required for attachment to host cells</fullName>
    </submittedName>
</protein>
<proteinExistence type="predicted"/>
<keyword evidence="2" id="KW-1185">Reference proteome</keyword>
<gene>
    <name evidence="1" type="ORF">SAMN02927928_2395</name>
</gene>
<evidence type="ECO:0000313" key="2">
    <source>
        <dbReference type="Proteomes" id="UP000199150"/>
    </source>
</evidence>
<dbReference type="EMBL" id="FMTS01000003">
    <property type="protein sequence ID" value="SCW63721.1"/>
    <property type="molecule type" value="Genomic_DNA"/>
</dbReference>
<dbReference type="Pfam" id="PF10116">
    <property type="entry name" value="Host_attach"/>
    <property type="match status" value="1"/>
</dbReference>
<evidence type="ECO:0000313" key="1">
    <source>
        <dbReference type="EMBL" id="SCW63721.1"/>
    </source>
</evidence>
<reference evidence="2" key="1">
    <citation type="submission" date="2016-10" db="EMBL/GenBank/DDBJ databases">
        <authorList>
            <person name="Varghese N."/>
            <person name="Submissions S."/>
        </authorList>
    </citation>
    <scope>NUCLEOTIDE SEQUENCE [LARGE SCALE GENOMIC DNA]</scope>
    <source>
        <strain evidence="2">CGMCC 1.3431</strain>
    </source>
</reference>
<organism evidence="1 2">
    <name type="scientific">Asticcacaulis taihuensis</name>
    <dbReference type="NCBI Taxonomy" id="260084"/>
    <lineage>
        <taxon>Bacteria</taxon>
        <taxon>Pseudomonadati</taxon>
        <taxon>Pseudomonadota</taxon>
        <taxon>Alphaproteobacteria</taxon>
        <taxon>Caulobacterales</taxon>
        <taxon>Caulobacteraceae</taxon>
        <taxon>Asticcacaulis</taxon>
    </lineage>
</organism>
<dbReference type="STRING" id="260084.SAMN02927928_2395"/>
<accession>A0A1G4S3Y5</accession>
<dbReference type="RefSeq" id="WP_170828298.1">
    <property type="nucleotide sequence ID" value="NZ_CBCRYE010000001.1"/>
</dbReference>
<sequence length="177" mass="19713">MSHAAPLPYHPSTVWVIVADGSQAQGYLRVPASDIIRGATHQPEETLTWALQPLDDFHLEAERIEAYDTGTDARGTVFESSGNLRHLSEPHVDLRRKLKADLAAHVADRLNRARAQDRFDGLVIVAPSTWLGNLRPHLNPSVQDSVGIELTKDYVGLALPELTERLRDIFPTRNIEV</sequence>
<dbReference type="Proteomes" id="UP000199150">
    <property type="component" value="Unassembled WGS sequence"/>
</dbReference>
<name>A0A1G4S3Y5_9CAUL</name>
<dbReference type="InterPro" id="IPR019291">
    <property type="entry name" value="Host_attachment_protein"/>
</dbReference>
<dbReference type="AlphaFoldDB" id="A0A1G4S3Y5"/>